<proteinExistence type="predicted"/>
<dbReference type="InParanoid" id="A0A132B1R7"/>
<dbReference type="GO" id="GO:0008270">
    <property type="term" value="F:zinc ion binding"/>
    <property type="evidence" value="ECO:0007669"/>
    <property type="project" value="InterPro"/>
</dbReference>
<dbReference type="AlphaFoldDB" id="A0A132B1R7"/>
<dbReference type="PANTHER" id="PTHR31001:SF90">
    <property type="entry name" value="CENTROMERE DNA-BINDING PROTEIN COMPLEX CBF3 SUBUNIT B"/>
    <property type="match status" value="1"/>
</dbReference>
<dbReference type="GO" id="GO:0000981">
    <property type="term" value="F:DNA-binding transcription factor activity, RNA polymerase II-specific"/>
    <property type="evidence" value="ECO:0007669"/>
    <property type="project" value="InterPro"/>
</dbReference>
<reference evidence="5 6" key="1">
    <citation type="submission" date="2015-10" db="EMBL/GenBank/DDBJ databases">
        <title>Full genome of DAOMC 229536 Phialocephala scopiformis, a fungal endophyte of spruce producing the potent anti-insectan compound rugulosin.</title>
        <authorList>
            <consortium name="DOE Joint Genome Institute"/>
            <person name="Walker A.K."/>
            <person name="Frasz S.L."/>
            <person name="Seifert K.A."/>
            <person name="Miller J.D."/>
            <person name="Mondo S.J."/>
            <person name="Labutti K."/>
            <person name="Lipzen A."/>
            <person name="Dockter R."/>
            <person name="Kennedy M."/>
            <person name="Grigoriev I.V."/>
            <person name="Spatafora J.W."/>
        </authorList>
    </citation>
    <scope>NUCLEOTIDE SEQUENCE [LARGE SCALE GENOMIC DNA]</scope>
    <source>
        <strain evidence="5 6">CBS 120377</strain>
    </source>
</reference>
<dbReference type="GeneID" id="28828795"/>
<evidence type="ECO:0000259" key="4">
    <source>
        <dbReference type="PROSITE" id="PS50048"/>
    </source>
</evidence>
<dbReference type="CDD" id="cd12148">
    <property type="entry name" value="fungal_TF_MHR"/>
    <property type="match status" value="1"/>
</dbReference>
<feature type="region of interest" description="Disordered" evidence="3">
    <location>
        <begin position="85"/>
        <end position="106"/>
    </location>
</feature>
<dbReference type="CDD" id="cd00067">
    <property type="entry name" value="GAL4"/>
    <property type="match status" value="1"/>
</dbReference>
<accession>A0A132B1R7</accession>
<dbReference type="KEGG" id="psco:LY89DRAFT_726634"/>
<dbReference type="InterPro" id="IPR036864">
    <property type="entry name" value="Zn2-C6_fun-type_DNA-bd_sf"/>
</dbReference>
<dbReference type="PROSITE" id="PS00463">
    <property type="entry name" value="ZN2_CY6_FUNGAL_1"/>
    <property type="match status" value="1"/>
</dbReference>
<dbReference type="SMART" id="SM00066">
    <property type="entry name" value="GAL4"/>
    <property type="match status" value="1"/>
</dbReference>
<evidence type="ECO:0000313" key="6">
    <source>
        <dbReference type="Proteomes" id="UP000070700"/>
    </source>
</evidence>
<organism evidence="5 6">
    <name type="scientific">Mollisia scopiformis</name>
    <name type="common">Conifer needle endophyte fungus</name>
    <name type="synonym">Phialocephala scopiformis</name>
    <dbReference type="NCBI Taxonomy" id="149040"/>
    <lineage>
        <taxon>Eukaryota</taxon>
        <taxon>Fungi</taxon>
        <taxon>Dikarya</taxon>
        <taxon>Ascomycota</taxon>
        <taxon>Pezizomycotina</taxon>
        <taxon>Leotiomycetes</taxon>
        <taxon>Helotiales</taxon>
        <taxon>Mollisiaceae</taxon>
        <taxon>Mollisia</taxon>
    </lineage>
</organism>
<dbReference type="EMBL" id="KQ947448">
    <property type="protein sequence ID" value="KUJ06325.1"/>
    <property type="molecule type" value="Genomic_DNA"/>
</dbReference>
<keyword evidence="6" id="KW-1185">Reference proteome</keyword>
<dbReference type="Gene3D" id="4.10.240.10">
    <property type="entry name" value="Zn(2)-C6 fungal-type DNA-binding domain"/>
    <property type="match status" value="1"/>
</dbReference>
<dbReference type="STRING" id="149040.A0A132B1R7"/>
<dbReference type="RefSeq" id="XP_018060680.1">
    <property type="nucleotide sequence ID" value="XM_018219069.1"/>
</dbReference>
<name>A0A132B1R7_MOLSC</name>
<sequence>MKGQKNVAPRQRPVSCHFCRARKLRCNRMAPCSNCISRRINCTLESPVVHPSNTPSTPSISETSEIIERLNRLENLLATQKIDVHGQSGQPPEVEGSRPPLVHAATSPPQAQTLDVDSEVSWLESAFLDQIPSVHVSKSQVVFRTCPVGQITSAKSYIYPRELGTIGSSELSRCIWLPPVTEARVLLDKFIRVAHHLPYVTHISSLPSVLEQIYADLNQQRQIQLGQVVWLLSIVAAATHSWLESDCVYGLFTTSAGANDQASLWIKATEDVLDMACQSPKVSIEGVQGAIILGFVAAHVDGLHRYRVLFAIAVVLARDLGLHRIDHPSNASMANTARAEIGRRVWWYLCASEWKMAARVGGMAEGIYSCHPRQMITKKPLNINDDEVFDGMSRDERPLSQPTAMSYTMQRIRLAEISRSIVERSPLAMAHTDGLSHDAVMDIDTELQTLINDVPEFYSMSKSALMQTYRLTQSQAEKVVFQGLTTYFLLYTQRCKLHFPFFAHSFENPAYYPSRDICIKYAHLIIQSKLWLENSDIDCATGFKFAGLLIGVFLACIVLLMDICTNPLSPQNEQQREEVYKSFQIIQEAQNESQTTAKIVGSLVHILQKYNQQPLDSTHQQPRAPAQTDMALDVSQAPGYSECGAIVPPMSSYIGVTDSLNIAEDGPPNEGGDDLSSYWNNFTQSFEQGIDVNSFDWDNIFLELDSSFI</sequence>
<comment type="subcellular location">
    <subcellularLocation>
        <location evidence="1">Nucleus</location>
    </subcellularLocation>
</comment>
<dbReference type="Proteomes" id="UP000070700">
    <property type="component" value="Unassembled WGS sequence"/>
</dbReference>
<protein>
    <recommendedName>
        <fullName evidence="4">Zn(2)-C6 fungal-type domain-containing protein</fullName>
    </recommendedName>
</protein>
<gene>
    <name evidence="5" type="ORF">LY89DRAFT_726634</name>
</gene>
<dbReference type="InterPro" id="IPR050613">
    <property type="entry name" value="Sec_Metabolite_Reg"/>
</dbReference>
<dbReference type="InterPro" id="IPR001138">
    <property type="entry name" value="Zn2Cys6_DnaBD"/>
</dbReference>
<dbReference type="OrthoDB" id="3014581at2759"/>
<dbReference type="PROSITE" id="PS50048">
    <property type="entry name" value="ZN2_CY6_FUNGAL_2"/>
    <property type="match status" value="1"/>
</dbReference>
<dbReference type="GO" id="GO:0005634">
    <property type="term" value="C:nucleus"/>
    <property type="evidence" value="ECO:0007669"/>
    <property type="project" value="UniProtKB-SubCell"/>
</dbReference>
<dbReference type="Pfam" id="PF00172">
    <property type="entry name" value="Zn_clus"/>
    <property type="match status" value="1"/>
</dbReference>
<evidence type="ECO:0000313" key="5">
    <source>
        <dbReference type="EMBL" id="KUJ06325.1"/>
    </source>
</evidence>
<dbReference type="SUPFAM" id="SSF57701">
    <property type="entry name" value="Zn2/Cys6 DNA-binding domain"/>
    <property type="match status" value="1"/>
</dbReference>
<keyword evidence="2" id="KW-0539">Nucleus</keyword>
<evidence type="ECO:0000256" key="3">
    <source>
        <dbReference type="SAM" id="MobiDB-lite"/>
    </source>
</evidence>
<dbReference type="PANTHER" id="PTHR31001">
    <property type="entry name" value="UNCHARACTERIZED TRANSCRIPTIONAL REGULATORY PROTEIN"/>
    <property type="match status" value="1"/>
</dbReference>
<evidence type="ECO:0000256" key="1">
    <source>
        <dbReference type="ARBA" id="ARBA00004123"/>
    </source>
</evidence>
<feature type="domain" description="Zn(2)-C6 fungal-type" evidence="4">
    <location>
        <begin position="15"/>
        <end position="44"/>
    </location>
</feature>
<evidence type="ECO:0000256" key="2">
    <source>
        <dbReference type="ARBA" id="ARBA00023242"/>
    </source>
</evidence>